<gene>
    <name evidence="3" type="ORF">SAMN05660831_01172</name>
</gene>
<dbReference type="FunFam" id="3.10.129.10:FF:000004">
    <property type="entry name" value="Tol-pal system-associated acyl-CoA thioesterase"/>
    <property type="match status" value="1"/>
</dbReference>
<dbReference type="Proteomes" id="UP000198611">
    <property type="component" value="Unassembled WGS sequence"/>
</dbReference>
<dbReference type="NCBIfam" id="TIGR00051">
    <property type="entry name" value="YbgC/FadM family acyl-CoA thioesterase"/>
    <property type="match status" value="1"/>
</dbReference>
<sequence length="134" mass="15179">MTEFSWPVRVYYEDTDAGGVVYHANYLAFMERARTEWLRSLGFGQRELAAEVGVLFAVRSMELDFLKPARFDDELTVTATIDNLARARIDFLQEIRSAAGEVLCRGRVRVACIDGERFRPCAIPEVIRNAAEAT</sequence>
<comment type="similarity">
    <text evidence="1">Belongs to the 4-hydroxybenzoyl-CoA thioesterase family.</text>
</comment>
<dbReference type="InterPro" id="IPR014166">
    <property type="entry name" value="Tol-Pal_acyl-CoA_thioesterase"/>
</dbReference>
<name>A0A1I1QM18_9GAMM</name>
<evidence type="ECO:0000256" key="2">
    <source>
        <dbReference type="ARBA" id="ARBA00022801"/>
    </source>
</evidence>
<dbReference type="PANTHER" id="PTHR31793">
    <property type="entry name" value="4-HYDROXYBENZOYL-COA THIOESTERASE FAMILY MEMBER"/>
    <property type="match status" value="1"/>
</dbReference>
<keyword evidence="4" id="KW-1185">Reference proteome</keyword>
<dbReference type="Pfam" id="PF13279">
    <property type="entry name" value="4HBT_2"/>
    <property type="match status" value="1"/>
</dbReference>
<dbReference type="InterPro" id="IPR008272">
    <property type="entry name" value="HB-CoA_thioesterase_AS"/>
</dbReference>
<accession>A0A1I1QM18</accession>
<protein>
    <submittedName>
        <fullName evidence="3">Acyl-CoA thioester hydrolase</fullName>
    </submittedName>
</protein>
<dbReference type="PIRSF" id="PIRSF003230">
    <property type="entry name" value="YbgC"/>
    <property type="match status" value="1"/>
</dbReference>
<dbReference type="Gene3D" id="3.10.129.10">
    <property type="entry name" value="Hotdog Thioesterase"/>
    <property type="match status" value="1"/>
</dbReference>
<evidence type="ECO:0000313" key="3">
    <source>
        <dbReference type="EMBL" id="SFD23164.1"/>
    </source>
</evidence>
<dbReference type="CDD" id="cd00586">
    <property type="entry name" value="4HBT"/>
    <property type="match status" value="1"/>
</dbReference>
<dbReference type="GO" id="GO:0047617">
    <property type="term" value="F:fatty acyl-CoA hydrolase activity"/>
    <property type="evidence" value="ECO:0007669"/>
    <property type="project" value="TreeGrafter"/>
</dbReference>
<dbReference type="InterPro" id="IPR029069">
    <property type="entry name" value="HotDog_dom_sf"/>
</dbReference>
<dbReference type="STRING" id="1123397.SAMN05660831_01172"/>
<reference evidence="3 4" key="1">
    <citation type="submission" date="2016-10" db="EMBL/GenBank/DDBJ databases">
        <authorList>
            <person name="de Groot N.N."/>
        </authorList>
    </citation>
    <scope>NUCLEOTIDE SEQUENCE [LARGE SCALE GENOMIC DNA]</scope>
    <source>
        <strain evidence="3 4">HL3</strain>
    </source>
</reference>
<keyword evidence="2 3" id="KW-0378">Hydrolase</keyword>
<dbReference type="EMBL" id="FOMJ01000003">
    <property type="protein sequence ID" value="SFD23164.1"/>
    <property type="molecule type" value="Genomic_DNA"/>
</dbReference>
<proteinExistence type="inferred from homology"/>
<dbReference type="InterPro" id="IPR006684">
    <property type="entry name" value="YbgC/YbaW"/>
</dbReference>
<organism evidence="3 4">
    <name type="scientific">Thiohalospira halophila DSM 15071</name>
    <dbReference type="NCBI Taxonomy" id="1123397"/>
    <lineage>
        <taxon>Bacteria</taxon>
        <taxon>Pseudomonadati</taxon>
        <taxon>Pseudomonadota</taxon>
        <taxon>Gammaproteobacteria</taxon>
        <taxon>Thiohalospirales</taxon>
        <taxon>Thiohalospiraceae</taxon>
        <taxon>Thiohalospira</taxon>
    </lineage>
</organism>
<dbReference type="SUPFAM" id="SSF54637">
    <property type="entry name" value="Thioesterase/thiol ester dehydrase-isomerase"/>
    <property type="match status" value="1"/>
</dbReference>
<dbReference type="AlphaFoldDB" id="A0A1I1QM18"/>
<dbReference type="PANTHER" id="PTHR31793:SF37">
    <property type="entry name" value="ACYL-COA THIOESTER HYDROLASE YBGC"/>
    <property type="match status" value="1"/>
</dbReference>
<evidence type="ECO:0000313" key="4">
    <source>
        <dbReference type="Proteomes" id="UP000198611"/>
    </source>
</evidence>
<dbReference type="InterPro" id="IPR050563">
    <property type="entry name" value="4-hydroxybenzoyl-CoA_TE"/>
</dbReference>
<dbReference type="NCBIfam" id="TIGR02799">
    <property type="entry name" value="thio_ybgC"/>
    <property type="match status" value="1"/>
</dbReference>
<evidence type="ECO:0000256" key="1">
    <source>
        <dbReference type="ARBA" id="ARBA00005953"/>
    </source>
</evidence>
<dbReference type="PROSITE" id="PS01328">
    <property type="entry name" value="4HBCOA_THIOESTERASE"/>
    <property type="match status" value="1"/>
</dbReference>